<evidence type="ECO:0000313" key="3">
    <source>
        <dbReference type="Proteomes" id="UP000589626"/>
    </source>
</evidence>
<keyword evidence="3" id="KW-1185">Reference proteome</keyword>
<gene>
    <name evidence="2" type="ORF">FHU40_002787</name>
</gene>
<dbReference type="EMBL" id="JACHWR010000002">
    <property type="protein sequence ID" value="MBB3042969.1"/>
    <property type="molecule type" value="Genomic_DNA"/>
</dbReference>
<protein>
    <submittedName>
        <fullName evidence="2">Uncharacterized protein</fullName>
    </submittedName>
</protein>
<reference evidence="2 3" key="1">
    <citation type="submission" date="2020-08" db="EMBL/GenBank/DDBJ databases">
        <title>Sequencing the genomes of 1000 actinobacteria strains.</title>
        <authorList>
            <person name="Klenk H.-P."/>
        </authorList>
    </citation>
    <scope>NUCLEOTIDE SEQUENCE [LARGE SCALE GENOMIC DNA]</scope>
    <source>
        <strain evidence="2 3">DSM 105498</strain>
    </source>
</reference>
<proteinExistence type="predicted"/>
<feature type="region of interest" description="Disordered" evidence="1">
    <location>
        <begin position="1"/>
        <end position="31"/>
    </location>
</feature>
<comment type="caution">
    <text evidence="2">The sequence shown here is derived from an EMBL/GenBank/DDBJ whole genome shotgun (WGS) entry which is preliminary data.</text>
</comment>
<dbReference type="AlphaFoldDB" id="A0A7W4VWB4"/>
<sequence>MADNSIADAAPLDPLGPDGSASTEAATGLVPTSGGVHTTPLGFGMPLSIRILSMYAGQDRHKKLLLSSAVKSRAVYDAAPRAMHYVFDEVPSDRLLKPSPAQAGSRIVYYSPAVLDTALDLEVRFSFDDFDLDQATKWLEVASAVAELPVFAVSTTLGGAGGAAAGKSVLYFAKQAVQFALNAIDGWVDNDNDWAPTWTLSLDRGSSGLAEAEPGYVLLYGDGEAAEVLAPVDGDLNDQQLLPRSKAYRVDPTNGTVVYADQPNQVVLDEPYVLAYVNGAEEPDLAGWKAAAVSAALTEKFLNVSGPTAADVGELLTGFNDMYMARRYSETTEKLKSKRLSEEERKVLTRKRDAFLKNIQDDDVKDIVDPQNA</sequence>
<dbReference type="Proteomes" id="UP000589626">
    <property type="component" value="Unassembled WGS sequence"/>
</dbReference>
<accession>A0A7W4VWB4</accession>
<organism evidence="2 3">
    <name type="scientific">Nocardioides soli</name>
    <dbReference type="NCBI Taxonomy" id="1036020"/>
    <lineage>
        <taxon>Bacteria</taxon>
        <taxon>Bacillati</taxon>
        <taxon>Actinomycetota</taxon>
        <taxon>Actinomycetes</taxon>
        <taxon>Propionibacteriales</taxon>
        <taxon>Nocardioidaceae</taxon>
        <taxon>Nocardioides</taxon>
    </lineage>
</organism>
<evidence type="ECO:0000256" key="1">
    <source>
        <dbReference type="SAM" id="MobiDB-lite"/>
    </source>
</evidence>
<name>A0A7W4VWB4_9ACTN</name>
<evidence type="ECO:0000313" key="2">
    <source>
        <dbReference type="EMBL" id="MBB3042969.1"/>
    </source>
</evidence>
<dbReference type="RefSeq" id="WP_183592875.1">
    <property type="nucleotide sequence ID" value="NZ_JACHWR010000002.1"/>
</dbReference>